<dbReference type="SUPFAM" id="SSF55781">
    <property type="entry name" value="GAF domain-like"/>
    <property type="match status" value="2"/>
</dbReference>
<dbReference type="Pfam" id="PF00360">
    <property type="entry name" value="PHY"/>
    <property type="match status" value="1"/>
</dbReference>
<evidence type="ECO:0000256" key="8">
    <source>
        <dbReference type="ARBA" id="ARBA00022777"/>
    </source>
</evidence>
<keyword evidence="4 12" id="KW-0597">Phosphoprotein</keyword>
<dbReference type="SUPFAM" id="SSF52172">
    <property type="entry name" value="CheY-like"/>
    <property type="match status" value="1"/>
</dbReference>
<keyword evidence="8 15" id="KW-0418">Kinase</keyword>
<keyword evidence="10" id="KW-0157">Chromophore</keyword>
<protein>
    <recommendedName>
        <fullName evidence="2">histidine kinase</fullName>
        <ecNumber evidence="2">2.7.13.3</ecNumber>
    </recommendedName>
</protein>
<evidence type="ECO:0000256" key="10">
    <source>
        <dbReference type="ARBA" id="ARBA00022991"/>
    </source>
</evidence>
<evidence type="ECO:0000256" key="1">
    <source>
        <dbReference type="ARBA" id="ARBA00000085"/>
    </source>
</evidence>
<keyword evidence="3" id="KW-0600">Photoreceptor protein</keyword>
<feature type="domain" description="Response regulatory" evidence="14">
    <location>
        <begin position="745"/>
        <end position="856"/>
    </location>
</feature>
<keyword evidence="16" id="KW-1185">Reference proteome</keyword>
<dbReference type="EMBL" id="JBHUIJ010000005">
    <property type="protein sequence ID" value="MFD2236820.1"/>
    <property type="molecule type" value="Genomic_DNA"/>
</dbReference>
<dbReference type="InterPro" id="IPR013654">
    <property type="entry name" value="PAS_2"/>
</dbReference>
<evidence type="ECO:0000256" key="12">
    <source>
        <dbReference type="PROSITE-ProRule" id="PRU00169"/>
    </source>
</evidence>
<evidence type="ECO:0000313" key="15">
    <source>
        <dbReference type="EMBL" id="MFD2236820.1"/>
    </source>
</evidence>
<dbReference type="PANTHER" id="PTHR41523:SF7">
    <property type="entry name" value="HISTIDINE KINASE"/>
    <property type="match status" value="1"/>
</dbReference>
<keyword evidence="9" id="KW-0067">ATP-binding</keyword>
<dbReference type="InterPro" id="IPR011102">
    <property type="entry name" value="Sig_transdc_His_kinase_HWE"/>
</dbReference>
<comment type="catalytic activity">
    <reaction evidence="1">
        <text>ATP + protein L-histidine = ADP + protein N-phospho-L-histidine.</text>
        <dbReference type="EC" id="2.7.13.3"/>
    </reaction>
</comment>
<dbReference type="RefSeq" id="WP_245195719.1">
    <property type="nucleotide sequence ID" value="NZ_CP072611.1"/>
</dbReference>
<dbReference type="SMART" id="SM00065">
    <property type="entry name" value="GAF"/>
    <property type="match status" value="1"/>
</dbReference>
<gene>
    <name evidence="15" type="ORF">ACFSKQ_04995</name>
</gene>
<dbReference type="PROSITE" id="PS50046">
    <property type="entry name" value="PHYTOCHROME_2"/>
    <property type="match status" value="1"/>
</dbReference>
<sequence length="860" mass="93068">MTITDPADFKVDLTNCDREPIHLLGGIQGFGFLIAVSTDWLIERASENIAAFLGREADALLGEPITGVLSQNAVHSIRGRLQTLASNDGTERLFGVDLIGTGQRFDVAIHLSGKSIVIEAEPALDTGMNPNTLVKTMVTRIQKTPDLATLYREAVRQLRGVTGFDRVMLYKFAPTGAGAVVAESARGGIGSFLGLNYPASDIPVQARALYVRNQIRIICDVDAEPVRIQPSLDPHGQPLDLSLSVLRSVSPIHLEYLKNMGVGASMSISIVIDGKLWGLFALHHYGPRHLPMELRSTVELFGQMISLIIEGRLYKEQRSAEEKARTLHDRFVAKIVAATPSIEAIADFSEELCEIIDCDGFALYAKGRAQTMGQCPTGEEIGALARFLNRAGASRVYASDGLSDVHPPAQDFVDRAAGVLAIPVSRSPRDYILFFRKEIVQSVTWAGDPYTKERGIGPHGARLTPRKSFETWKETVHGRSLPWSDADLRAAEALRISILEVLLRFNEETERQQALASQRQELLIAELNHRVRNVLSLIRALVAQSKPGAESVDEFAAIIGGRIQALARAHDQVTNESFSTVSLRDILQTEISAYIGHKAARFHLSGPDILIEANAFATLALVFHELVTNSAKYGALSDSSGSVKVDWTIEPSGNCRILWRESGGPPVTPPMRRGFGSTIIERSIPHDIGGEAQVDYRLAGLEASFLLPATVLRPDARPAASGKPEHGKGDAPGASFLPGALDGLRGLIVEDNMIIALDAEQLMLDNGMGAVFTAASVAEARKIIDAQAVDVALLDVNLGSETSFPLVADLDERRVPFVFVTGYGEQIDYPAEAGEVRAIKKPFASEELLAALSKAVGRGG</sequence>
<dbReference type="SUPFAM" id="SSF55785">
    <property type="entry name" value="PYP-like sensor domain (PAS domain)"/>
    <property type="match status" value="1"/>
</dbReference>
<evidence type="ECO:0000256" key="3">
    <source>
        <dbReference type="ARBA" id="ARBA00022543"/>
    </source>
</evidence>
<dbReference type="Pfam" id="PF00072">
    <property type="entry name" value="Response_reg"/>
    <property type="match status" value="1"/>
</dbReference>
<evidence type="ECO:0000313" key="16">
    <source>
        <dbReference type="Proteomes" id="UP001597371"/>
    </source>
</evidence>
<dbReference type="InterPro" id="IPR013515">
    <property type="entry name" value="Phytochrome_cen-reg"/>
</dbReference>
<dbReference type="SMART" id="SM00448">
    <property type="entry name" value="REC"/>
    <property type="match status" value="1"/>
</dbReference>
<dbReference type="InterPro" id="IPR029016">
    <property type="entry name" value="GAF-like_dom_sf"/>
</dbReference>
<dbReference type="SMART" id="SM00911">
    <property type="entry name" value="HWE_HK"/>
    <property type="match status" value="1"/>
</dbReference>
<keyword evidence="7" id="KW-0547">Nucleotide-binding</keyword>
<dbReference type="InterPro" id="IPR043150">
    <property type="entry name" value="Phytochrome_PHY_sf"/>
</dbReference>
<dbReference type="InterPro" id="IPR016132">
    <property type="entry name" value="Phyto_chromo_attachment"/>
</dbReference>
<dbReference type="InterPro" id="IPR001294">
    <property type="entry name" value="Phytochrome"/>
</dbReference>
<dbReference type="InterPro" id="IPR011006">
    <property type="entry name" value="CheY-like_superfamily"/>
</dbReference>
<dbReference type="Pfam" id="PF07536">
    <property type="entry name" value="HWE_HK"/>
    <property type="match status" value="1"/>
</dbReference>
<evidence type="ECO:0000256" key="11">
    <source>
        <dbReference type="ARBA" id="ARBA00023170"/>
    </source>
</evidence>
<dbReference type="Gene3D" id="3.40.50.2300">
    <property type="match status" value="1"/>
</dbReference>
<dbReference type="InterPro" id="IPR003018">
    <property type="entry name" value="GAF"/>
</dbReference>
<dbReference type="PANTHER" id="PTHR41523">
    <property type="entry name" value="TWO-COMPONENT SYSTEM SENSOR PROTEIN"/>
    <property type="match status" value="1"/>
</dbReference>
<dbReference type="Gene3D" id="3.30.450.20">
    <property type="entry name" value="PAS domain"/>
    <property type="match status" value="1"/>
</dbReference>
<reference evidence="16" key="1">
    <citation type="journal article" date="2019" name="Int. J. Syst. Evol. Microbiol.">
        <title>The Global Catalogue of Microorganisms (GCM) 10K type strain sequencing project: providing services to taxonomists for standard genome sequencing and annotation.</title>
        <authorList>
            <consortium name="The Broad Institute Genomics Platform"/>
            <consortium name="The Broad Institute Genome Sequencing Center for Infectious Disease"/>
            <person name="Wu L."/>
            <person name="Ma J."/>
        </authorList>
    </citation>
    <scope>NUCLEOTIDE SEQUENCE [LARGE SCALE GENOMIC DNA]</scope>
    <source>
        <strain evidence="16">ZS-35-S2</strain>
    </source>
</reference>
<keyword evidence="5" id="KW-0716">Sensory transduction</keyword>
<evidence type="ECO:0000256" key="7">
    <source>
        <dbReference type="ARBA" id="ARBA00022741"/>
    </source>
</evidence>
<dbReference type="PIRSF" id="PIRSF036397">
    <property type="entry name" value="Bactrphtchrm_rec"/>
    <property type="match status" value="1"/>
</dbReference>
<dbReference type="Gene3D" id="3.30.565.10">
    <property type="entry name" value="Histidine kinase-like ATPase, C-terminal domain"/>
    <property type="match status" value="1"/>
</dbReference>
<comment type="caution">
    <text evidence="15">The sequence shown here is derived from an EMBL/GenBank/DDBJ whole genome shotgun (WGS) entry which is preliminary data.</text>
</comment>
<dbReference type="GO" id="GO:0016301">
    <property type="term" value="F:kinase activity"/>
    <property type="evidence" value="ECO:0007669"/>
    <property type="project" value="UniProtKB-KW"/>
</dbReference>
<evidence type="ECO:0000259" key="13">
    <source>
        <dbReference type="PROSITE" id="PS50046"/>
    </source>
</evidence>
<keyword evidence="6" id="KW-0808">Transferase</keyword>
<dbReference type="PROSITE" id="PS50110">
    <property type="entry name" value="RESPONSE_REGULATORY"/>
    <property type="match status" value="1"/>
</dbReference>
<dbReference type="InterPro" id="IPR035965">
    <property type="entry name" value="PAS-like_dom_sf"/>
</dbReference>
<feature type="domain" description="Phytochrome chromophore attachment site" evidence="13">
    <location>
        <begin position="146"/>
        <end position="303"/>
    </location>
</feature>
<dbReference type="EC" id="2.7.13.3" evidence="2"/>
<dbReference type="PRINTS" id="PR01033">
    <property type="entry name" value="PHYTOCHROME"/>
</dbReference>
<evidence type="ECO:0000256" key="5">
    <source>
        <dbReference type="ARBA" id="ARBA00022606"/>
    </source>
</evidence>
<dbReference type="InterPro" id="IPR001789">
    <property type="entry name" value="Sig_transdc_resp-reg_receiver"/>
</dbReference>
<feature type="modified residue" description="4-aspartylphosphate" evidence="12">
    <location>
        <position position="795"/>
    </location>
</feature>
<proteinExistence type="predicted"/>
<evidence type="ECO:0000256" key="4">
    <source>
        <dbReference type="ARBA" id="ARBA00022553"/>
    </source>
</evidence>
<evidence type="ECO:0000256" key="2">
    <source>
        <dbReference type="ARBA" id="ARBA00012438"/>
    </source>
</evidence>
<dbReference type="Gene3D" id="3.30.450.40">
    <property type="match status" value="1"/>
</dbReference>
<organism evidence="15 16">
    <name type="scientific">Aureimonas populi</name>
    <dbReference type="NCBI Taxonomy" id="1701758"/>
    <lineage>
        <taxon>Bacteria</taxon>
        <taxon>Pseudomonadati</taxon>
        <taxon>Pseudomonadota</taxon>
        <taxon>Alphaproteobacteria</taxon>
        <taxon>Hyphomicrobiales</taxon>
        <taxon>Aurantimonadaceae</taxon>
        <taxon>Aureimonas</taxon>
    </lineage>
</organism>
<dbReference type="Proteomes" id="UP001597371">
    <property type="component" value="Unassembled WGS sequence"/>
</dbReference>
<keyword evidence="11" id="KW-0675">Receptor</keyword>
<dbReference type="InterPro" id="IPR036890">
    <property type="entry name" value="HATPase_C_sf"/>
</dbReference>
<dbReference type="InterPro" id="IPR009219">
    <property type="entry name" value="Bactrphtchr_CheY"/>
</dbReference>
<name>A0ABW5CHZ2_9HYPH</name>
<evidence type="ECO:0000256" key="9">
    <source>
        <dbReference type="ARBA" id="ARBA00022840"/>
    </source>
</evidence>
<dbReference type="Gene3D" id="3.30.450.270">
    <property type="match status" value="1"/>
</dbReference>
<evidence type="ECO:0000256" key="6">
    <source>
        <dbReference type="ARBA" id="ARBA00022679"/>
    </source>
</evidence>
<accession>A0ABW5CHZ2</accession>
<dbReference type="Pfam" id="PF08446">
    <property type="entry name" value="PAS_2"/>
    <property type="match status" value="1"/>
</dbReference>
<evidence type="ECO:0000259" key="14">
    <source>
        <dbReference type="PROSITE" id="PS50110"/>
    </source>
</evidence>
<dbReference type="Pfam" id="PF01590">
    <property type="entry name" value="GAF"/>
    <property type="match status" value="1"/>
</dbReference>